<proteinExistence type="predicted"/>
<dbReference type="RefSeq" id="WP_344964385.1">
    <property type="nucleotide sequence ID" value="NZ_BAABDS010000027.1"/>
</dbReference>
<keyword evidence="2" id="KW-1185">Reference proteome</keyword>
<gene>
    <name evidence="1" type="ORF">GCM10022421_17960</name>
</gene>
<protein>
    <submittedName>
        <fullName evidence="1">Uncharacterized protein</fullName>
    </submittedName>
</protein>
<evidence type="ECO:0000313" key="1">
    <source>
        <dbReference type="EMBL" id="GAA3710998.1"/>
    </source>
</evidence>
<sequence length="458" mass="53519">MISVERKDGFALKVSRILREATEHRLDMYLFIPGELGLNTNVVPEEEFYHSAIQVQRTYFSDQPLLPLVHSRLARRGKLTTEQYRLSLSLYAYQYVVGLEQSCHKLRNEKDGAGQEAIEEVIALAQDILRRLRRNVPTDQTLLKYYANIDNYLSWFTEQRLLSLVAHLPRNGDYKTTKSLLLEVCDIERRHRERQQYNSSHTTEALSRISNKMRLLRRLIEYPVTLKEKTRELGGGEQKLLKAGVTAVVMTSVSLAAYEVRETLGGISLMVIFALALLYALRELFKDDLRNTLWRWLRKGRPKWRRQYFDVHSTQLVGRQLEWFDYRRSSRLDDDILAARRATISQREEVIMHYGSHSRMLPTRFLSGYEQTREVLQLDLSLLSKLMEKGSHHVYQLNEGQVSRQSVEKRYLINLVTREIQGQKPPVIQRWKVVMSRSKIVEIEEIPQRKPAGSSSQA</sequence>
<reference evidence="2" key="1">
    <citation type="journal article" date="2019" name="Int. J. Syst. Evol. Microbiol.">
        <title>The Global Catalogue of Microorganisms (GCM) 10K type strain sequencing project: providing services to taxonomists for standard genome sequencing and annotation.</title>
        <authorList>
            <consortium name="The Broad Institute Genomics Platform"/>
            <consortium name="The Broad Institute Genome Sequencing Center for Infectious Disease"/>
            <person name="Wu L."/>
            <person name="Ma J."/>
        </authorList>
    </citation>
    <scope>NUCLEOTIDE SEQUENCE [LARGE SCALE GENOMIC DNA]</scope>
    <source>
        <strain evidence="2">JCM 17329</strain>
    </source>
</reference>
<accession>A0ABP7E1K0</accession>
<evidence type="ECO:0000313" key="2">
    <source>
        <dbReference type="Proteomes" id="UP001501479"/>
    </source>
</evidence>
<comment type="caution">
    <text evidence="1">The sequence shown here is derived from an EMBL/GenBank/DDBJ whole genome shotgun (WGS) entry which is preliminary data.</text>
</comment>
<dbReference type="EMBL" id="BAABDS010000027">
    <property type="protein sequence ID" value="GAA3710998.1"/>
    <property type="molecule type" value="Genomic_DNA"/>
</dbReference>
<name>A0ABP7E1K0_9GAMM</name>
<organism evidence="1 2">
    <name type="scientific">Oceanisphaera sediminis</name>
    <dbReference type="NCBI Taxonomy" id="981381"/>
    <lineage>
        <taxon>Bacteria</taxon>
        <taxon>Pseudomonadati</taxon>
        <taxon>Pseudomonadota</taxon>
        <taxon>Gammaproteobacteria</taxon>
        <taxon>Aeromonadales</taxon>
        <taxon>Aeromonadaceae</taxon>
        <taxon>Oceanisphaera</taxon>
    </lineage>
</organism>
<dbReference type="Proteomes" id="UP001501479">
    <property type="component" value="Unassembled WGS sequence"/>
</dbReference>